<evidence type="ECO:0000313" key="2">
    <source>
        <dbReference type="EMBL" id="XDN89419.1"/>
    </source>
</evidence>
<organism evidence="2">
    <name type="scientific">Candidatus Nanosynbacter sp. TM7-074</name>
    <dbReference type="NCBI Taxonomy" id="3158573"/>
    <lineage>
        <taxon>Bacteria</taxon>
        <taxon>Candidatus Saccharimonadota</taxon>
        <taxon>Candidatus Saccharimonadia</taxon>
        <taxon>Candidatus Nanosynbacterales</taxon>
        <taxon>Candidatus Nanosynbacteraceae</taxon>
        <taxon>Candidatus Nanosynbacter</taxon>
    </lineage>
</organism>
<reference evidence="2" key="1">
    <citation type="submission" date="2024-06" db="EMBL/GenBank/DDBJ databases">
        <authorList>
            <person name="Atkinson C."/>
            <person name="McLean J."/>
            <person name="Gallagher L."/>
            <person name="Bor B."/>
            <person name="Mougous J."/>
        </authorList>
    </citation>
    <scope>NUCLEOTIDE SEQUENCE</scope>
    <source>
        <strain evidence="2">TM7-074</strain>
    </source>
</reference>
<sequence length="271" mass="30914">MFDRIIHRWLRIPYTLNVHYFCRPVNPKSTILLVHGLGTSWRTWKPLTQYLPKDAVVIAIDMLGFGNSPKPDWKSYNVQDQATSIAATLRRESITHLDIIIGHSMGSLAAVEIAKKYPRLSRSLILCSPPIYQPKANEKIHHPEKILRALYSLINKHPRNSKRLLQFADRHNIWPDAGFKADKVTAKSFLTALNAAIINQTTMADISQLKLPITILSGKLDPLIVERNLKQLAKEHKNIAHRSMTMQSHEITDKYAKCLSGIIRQHLTINK</sequence>
<dbReference type="RefSeq" id="WP_369000671.1">
    <property type="nucleotide sequence ID" value="NZ_CP158487.1"/>
</dbReference>
<dbReference type="InterPro" id="IPR029058">
    <property type="entry name" value="AB_hydrolase_fold"/>
</dbReference>
<dbReference type="PANTHER" id="PTHR43798:SF33">
    <property type="entry name" value="HYDROLASE, PUTATIVE (AFU_ORTHOLOGUE AFUA_2G14860)-RELATED"/>
    <property type="match status" value="1"/>
</dbReference>
<protein>
    <submittedName>
        <fullName evidence="2">Alpha/beta hydrolase</fullName>
    </submittedName>
</protein>
<dbReference type="PANTHER" id="PTHR43798">
    <property type="entry name" value="MONOACYLGLYCEROL LIPASE"/>
    <property type="match status" value="1"/>
</dbReference>
<accession>A0AB39J9P8</accession>
<dbReference type="GO" id="GO:0016787">
    <property type="term" value="F:hydrolase activity"/>
    <property type="evidence" value="ECO:0007669"/>
    <property type="project" value="UniProtKB-KW"/>
</dbReference>
<dbReference type="EMBL" id="CP158487">
    <property type="protein sequence ID" value="XDN89419.1"/>
    <property type="molecule type" value="Genomic_DNA"/>
</dbReference>
<dbReference type="InterPro" id="IPR000073">
    <property type="entry name" value="AB_hydrolase_1"/>
</dbReference>
<proteinExistence type="predicted"/>
<dbReference type="Gene3D" id="3.40.50.1820">
    <property type="entry name" value="alpha/beta hydrolase"/>
    <property type="match status" value="1"/>
</dbReference>
<gene>
    <name evidence="2" type="ORF">TM074_01780</name>
</gene>
<dbReference type="AlphaFoldDB" id="A0AB39J9P8"/>
<dbReference type="PRINTS" id="PR00111">
    <property type="entry name" value="ABHYDROLASE"/>
</dbReference>
<dbReference type="SUPFAM" id="SSF53474">
    <property type="entry name" value="alpha/beta-Hydrolases"/>
    <property type="match status" value="1"/>
</dbReference>
<dbReference type="InterPro" id="IPR022742">
    <property type="entry name" value="Hydrolase_4"/>
</dbReference>
<evidence type="ECO:0000259" key="1">
    <source>
        <dbReference type="Pfam" id="PF12146"/>
    </source>
</evidence>
<feature type="domain" description="Serine aminopeptidase S33" evidence="1">
    <location>
        <begin position="26"/>
        <end position="237"/>
    </location>
</feature>
<dbReference type="GO" id="GO:0016020">
    <property type="term" value="C:membrane"/>
    <property type="evidence" value="ECO:0007669"/>
    <property type="project" value="TreeGrafter"/>
</dbReference>
<dbReference type="InterPro" id="IPR050266">
    <property type="entry name" value="AB_hydrolase_sf"/>
</dbReference>
<name>A0AB39J9P8_9BACT</name>
<dbReference type="Pfam" id="PF12146">
    <property type="entry name" value="Hydrolase_4"/>
    <property type="match status" value="1"/>
</dbReference>
<keyword evidence="2" id="KW-0378">Hydrolase</keyword>